<gene>
    <name evidence="2" type="ORF">RN606_06415</name>
</gene>
<evidence type="ECO:0000256" key="1">
    <source>
        <dbReference type="SAM" id="MobiDB-lite"/>
    </source>
</evidence>
<dbReference type="EMBL" id="CP134879">
    <property type="protein sequence ID" value="WNM25779.1"/>
    <property type="molecule type" value="Genomic_DNA"/>
</dbReference>
<evidence type="ECO:0000313" key="2">
    <source>
        <dbReference type="EMBL" id="WNM25779.1"/>
    </source>
</evidence>
<proteinExistence type="predicted"/>
<evidence type="ECO:0000313" key="3">
    <source>
        <dbReference type="Proteomes" id="UP001304125"/>
    </source>
</evidence>
<dbReference type="RefSeq" id="WP_313501230.1">
    <property type="nucleotide sequence ID" value="NZ_CP134879.1"/>
</dbReference>
<feature type="compositionally biased region" description="Polar residues" evidence="1">
    <location>
        <begin position="216"/>
        <end position="235"/>
    </location>
</feature>
<keyword evidence="3" id="KW-1185">Reference proteome</keyword>
<sequence>MKRANTDITVGTLFIVLLLAIGAWFLLFSPSLDARAEAIDQTAAANDQNDLLQTQLDGLLADYARLDEINAGLDAVHVDLPVREDLESVRSTINDTANAYGITIVDLTAGAPYNVDPSTLVLADAAAAVGKESTVDGLTFTSLVATPMQLTVEGSYTKVLGALTDLQLGDHRFVYVATSEIKETEVGSGVYDGTFSLDVFTYVTADVDPTLPESLVDSTETPSSANPFTGTAGTE</sequence>
<name>A0AA96F929_9MICO</name>
<organism evidence="2 3">
    <name type="scientific">Demequina capsici</name>
    <dbReference type="NCBI Taxonomy" id="3075620"/>
    <lineage>
        <taxon>Bacteria</taxon>
        <taxon>Bacillati</taxon>
        <taxon>Actinomycetota</taxon>
        <taxon>Actinomycetes</taxon>
        <taxon>Micrococcales</taxon>
        <taxon>Demequinaceae</taxon>
        <taxon>Demequina</taxon>
    </lineage>
</organism>
<accession>A0AA96F929</accession>
<protein>
    <submittedName>
        <fullName evidence="2">Uncharacterized protein</fullName>
    </submittedName>
</protein>
<reference evidence="2 3" key="1">
    <citation type="submission" date="2023-09" db="EMBL/GenBank/DDBJ databases">
        <title>Demequina sp. a novel bacteria isolated from Capsicum annuum.</title>
        <authorList>
            <person name="Humaira Z."/>
            <person name="Lee J."/>
            <person name="Cho D."/>
        </authorList>
    </citation>
    <scope>NUCLEOTIDE SEQUENCE [LARGE SCALE GENOMIC DNA]</scope>
    <source>
        <strain evidence="2 3">OYTSA14</strain>
    </source>
</reference>
<dbReference type="Proteomes" id="UP001304125">
    <property type="component" value="Chromosome"/>
</dbReference>
<dbReference type="AlphaFoldDB" id="A0AA96F929"/>
<feature type="region of interest" description="Disordered" evidence="1">
    <location>
        <begin position="213"/>
        <end position="235"/>
    </location>
</feature>